<dbReference type="GO" id="GO:0006405">
    <property type="term" value="P:RNA export from nucleus"/>
    <property type="evidence" value="ECO:0007669"/>
    <property type="project" value="TreeGrafter"/>
</dbReference>
<dbReference type="AlphaFoldDB" id="A0A0B6YHK3"/>
<feature type="non-terminal residue" evidence="1">
    <location>
        <position position="1"/>
    </location>
</feature>
<evidence type="ECO:0000313" key="1">
    <source>
        <dbReference type="EMBL" id="CEK55677.1"/>
    </source>
</evidence>
<dbReference type="GO" id="GO:0006606">
    <property type="term" value="P:protein import into nucleus"/>
    <property type="evidence" value="ECO:0007669"/>
    <property type="project" value="TreeGrafter"/>
</dbReference>
<gene>
    <name evidence="1" type="primary">ORF25771</name>
</gene>
<protein>
    <submittedName>
        <fullName evidence="1">Uncharacterized protein</fullName>
    </submittedName>
</protein>
<accession>A0A0B6YHK3</accession>
<name>A0A0B6YHK3_9EUPU</name>
<dbReference type="EMBL" id="HACG01008812">
    <property type="protein sequence ID" value="CEK55677.1"/>
    <property type="molecule type" value="Transcribed_RNA"/>
</dbReference>
<dbReference type="InterPro" id="IPR044840">
    <property type="entry name" value="Nup188"/>
</dbReference>
<organism evidence="1">
    <name type="scientific">Arion vulgaris</name>
    <dbReference type="NCBI Taxonomy" id="1028688"/>
    <lineage>
        <taxon>Eukaryota</taxon>
        <taxon>Metazoa</taxon>
        <taxon>Spiralia</taxon>
        <taxon>Lophotrochozoa</taxon>
        <taxon>Mollusca</taxon>
        <taxon>Gastropoda</taxon>
        <taxon>Heterobranchia</taxon>
        <taxon>Euthyneura</taxon>
        <taxon>Panpulmonata</taxon>
        <taxon>Eupulmonata</taxon>
        <taxon>Stylommatophora</taxon>
        <taxon>Helicina</taxon>
        <taxon>Arionoidea</taxon>
        <taxon>Arionidae</taxon>
        <taxon>Arion</taxon>
    </lineage>
</organism>
<dbReference type="GO" id="GO:0017056">
    <property type="term" value="F:structural constituent of nuclear pore"/>
    <property type="evidence" value="ECO:0007669"/>
    <property type="project" value="InterPro"/>
</dbReference>
<feature type="non-terminal residue" evidence="1">
    <location>
        <position position="121"/>
    </location>
</feature>
<proteinExistence type="predicted"/>
<reference evidence="1" key="1">
    <citation type="submission" date="2014-12" db="EMBL/GenBank/DDBJ databases">
        <title>Insight into the proteome of Arion vulgaris.</title>
        <authorList>
            <person name="Aradska J."/>
            <person name="Bulat T."/>
            <person name="Smidak R."/>
            <person name="Sarate P."/>
            <person name="Gangsoo J."/>
            <person name="Sialana F."/>
            <person name="Bilban M."/>
            <person name="Lubec G."/>
        </authorList>
    </citation>
    <scope>NUCLEOTIDE SEQUENCE</scope>
    <source>
        <tissue evidence="1">Skin</tissue>
    </source>
</reference>
<dbReference type="GO" id="GO:0044611">
    <property type="term" value="C:nuclear pore inner ring"/>
    <property type="evidence" value="ECO:0007669"/>
    <property type="project" value="TreeGrafter"/>
</dbReference>
<dbReference type="PANTHER" id="PTHR31431">
    <property type="entry name" value="NUCLEOPORIN NUP188 HOMOLOG"/>
    <property type="match status" value="1"/>
</dbReference>
<dbReference type="PANTHER" id="PTHR31431:SF1">
    <property type="entry name" value="NUCLEOPORIN NUP188"/>
    <property type="match status" value="1"/>
</dbReference>
<sequence>VHLRVGILEMLSACVDSQPGLIEIFLNVQHPGDKGTEPAERGLKLGRSSCLPILLDLIEVDKQCTYECPPELLCAALDLVHALWCGMREIPMAVLREKQSFWCSILEPLKVDLPQVIEDDE</sequence>